<name>Q4T293_TETNG</name>
<dbReference type="AlphaFoldDB" id="Q4T293"/>
<evidence type="ECO:0000256" key="2">
    <source>
        <dbReference type="SAM" id="Phobius"/>
    </source>
</evidence>
<reference evidence="3" key="1">
    <citation type="journal article" date="2004" name="Nature">
        <title>Genome duplication in the teleost fish Tetraodon nigroviridis reveals the early vertebrate proto-karyotype.</title>
        <authorList>
            <person name="Jaillon O."/>
            <person name="Aury J.-M."/>
            <person name="Brunet F."/>
            <person name="Petit J.-L."/>
            <person name="Stange-Thomann N."/>
            <person name="Mauceli E."/>
            <person name="Bouneau L."/>
            <person name="Fischer C."/>
            <person name="Ozouf-Costaz C."/>
            <person name="Bernot A."/>
            <person name="Nicaud S."/>
            <person name="Jaffe D."/>
            <person name="Fisher S."/>
            <person name="Lutfalla G."/>
            <person name="Dossat C."/>
            <person name="Segurens B."/>
            <person name="Dasilva C."/>
            <person name="Salanoubat M."/>
            <person name="Levy M."/>
            <person name="Boudet N."/>
            <person name="Castellano S."/>
            <person name="Anthouard V."/>
            <person name="Jubin C."/>
            <person name="Castelli V."/>
            <person name="Katinka M."/>
            <person name="Vacherie B."/>
            <person name="Biemont C."/>
            <person name="Skalli Z."/>
            <person name="Cattolico L."/>
            <person name="Poulain J."/>
            <person name="De Berardinis V."/>
            <person name="Cruaud C."/>
            <person name="Duprat S."/>
            <person name="Brottier P."/>
            <person name="Coutanceau J.-P."/>
            <person name="Gouzy J."/>
            <person name="Parra G."/>
            <person name="Lardier G."/>
            <person name="Chapple C."/>
            <person name="McKernan K.J."/>
            <person name="McEwan P."/>
            <person name="Bosak S."/>
            <person name="Kellis M."/>
            <person name="Volff J.-N."/>
            <person name="Guigo R."/>
            <person name="Zody M.C."/>
            <person name="Mesirov J."/>
            <person name="Lindblad-Toh K."/>
            <person name="Birren B."/>
            <person name="Nusbaum C."/>
            <person name="Kahn D."/>
            <person name="Robinson-Rechavi M."/>
            <person name="Laudet V."/>
            <person name="Schachter V."/>
            <person name="Quetier F."/>
            <person name="Saurin W."/>
            <person name="Scarpelli C."/>
            <person name="Wincker P."/>
            <person name="Lander E.S."/>
            <person name="Weissenbach J."/>
            <person name="Roest Crollius H."/>
        </authorList>
    </citation>
    <scope>NUCLEOTIDE SEQUENCE [LARGE SCALE GENOMIC DNA]</scope>
</reference>
<dbReference type="GO" id="GO:0042981">
    <property type="term" value="P:regulation of apoptotic process"/>
    <property type="evidence" value="ECO:0007669"/>
    <property type="project" value="InterPro"/>
</dbReference>
<feature type="transmembrane region" description="Helical" evidence="2">
    <location>
        <begin position="110"/>
        <end position="129"/>
    </location>
</feature>
<keyword evidence="2" id="KW-0812">Transmembrane</keyword>
<feature type="non-terminal residue" evidence="3">
    <location>
        <position position="1"/>
    </location>
</feature>
<dbReference type="OrthoDB" id="8856583at2759"/>
<proteinExistence type="predicted"/>
<keyword evidence="2" id="KW-0472">Membrane</keyword>
<dbReference type="KEGG" id="tng:GSTEN00008439G001"/>
<accession>Q4T293</accession>
<sequence length="134" mass="14505">HLLLPDKAGGSRGAAETNKTETAKPNAVDAMVRLPGSKSERFKEMVLKVLQDGISWEKIALLFYIAGKFAVKLNWSQLRCPTFGIVSPQINSISELAAAPVRHVSSMGSVSFGLVVFTTGLAIGSFITWRLTRT</sequence>
<keyword evidence="2" id="KW-1133">Transmembrane helix</keyword>
<organism evidence="3">
    <name type="scientific">Tetraodon nigroviridis</name>
    <name type="common">Spotted green pufferfish</name>
    <name type="synonym">Chelonodon nigroviridis</name>
    <dbReference type="NCBI Taxonomy" id="99883"/>
    <lineage>
        <taxon>Eukaryota</taxon>
        <taxon>Metazoa</taxon>
        <taxon>Chordata</taxon>
        <taxon>Craniata</taxon>
        <taxon>Vertebrata</taxon>
        <taxon>Euteleostomi</taxon>
        <taxon>Actinopterygii</taxon>
        <taxon>Neopterygii</taxon>
        <taxon>Teleostei</taxon>
        <taxon>Neoteleostei</taxon>
        <taxon>Acanthomorphata</taxon>
        <taxon>Eupercaria</taxon>
        <taxon>Tetraodontiformes</taxon>
        <taxon>Tetradontoidea</taxon>
        <taxon>Tetraodontidae</taxon>
        <taxon>Tetraodon</taxon>
    </lineage>
</organism>
<dbReference type="Gene3D" id="1.10.437.10">
    <property type="entry name" value="Blc2-like"/>
    <property type="match status" value="1"/>
</dbReference>
<dbReference type="EMBL" id="CAAE01010308">
    <property type="protein sequence ID" value="CAF92989.1"/>
    <property type="molecule type" value="Genomic_DNA"/>
</dbReference>
<protein>
    <submittedName>
        <fullName evidence="3">(spotted green pufferfish) hypothetical protein</fullName>
    </submittedName>
</protein>
<evidence type="ECO:0000313" key="3">
    <source>
        <dbReference type="EMBL" id="CAF92989.1"/>
    </source>
</evidence>
<dbReference type="SUPFAM" id="SSF56854">
    <property type="entry name" value="Bcl-2 inhibitors of programmed cell death"/>
    <property type="match status" value="1"/>
</dbReference>
<dbReference type="InterPro" id="IPR036834">
    <property type="entry name" value="Bcl-2-like_sf"/>
</dbReference>
<reference evidence="3" key="2">
    <citation type="submission" date="2004-02" db="EMBL/GenBank/DDBJ databases">
        <authorList>
            <consortium name="Genoscope"/>
            <consortium name="Whitehead Institute Centre for Genome Research"/>
        </authorList>
    </citation>
    <scope>NUCLEOTIDE SEQUENCE</scope>
</reference>
<evidence type="ECO:0000256" key="1">
    <source>
        <dbReference type="SAM" id="MobiDB-lite"/>
    </source>
</evidence>
<comment type="caution">
    <text evidence="3">The sequence shown here is derived from an EMBL/GenBank/DDBJ whole genome shotgun (WGS) entry which is preliminary data.</text>
</comment>
<gene>
    <name evidence="3" type="ORF">GSTENG00008439001</name>
</gene>
<feature type="region of interest" description="Disordered" evidence="1">
    <location>
        <begin position="1"/>
        <end position="22"/>
    </location>
</feature>